<dbReference type="InterPro" id="IPR050382">
    <property type="entry name" value="MFS_Na/Anion_cotransporter"/>
</dbReference>
<feature type="transmembrane region" description="Helical" evidence="8">
    <location>
        <begin position="337"/>
        <end position="357"/>
    </location>
</feature>
<comment type="subcellular location">
    <subcellularLocation>
        <location evidence="1">Membrane</location>
        <topology evidence="1">Multi-pass membrane protein</topology>
    </subcellularLocation>
</comment>
<dbReference type="GO" id="GO:0098700">
    <property type="term" value="P:neurotransmitter loading into synaptic vesicle"/>
    <property type="evidence" value="ECO:0007669"/>
    <property type="project" value="TreeGrafter"/>
</dbReference>
<proteinExistence type="predicted"/>
<keyword evidence="6 8" id="KW-0472">Membrane</keyword>
<feature type="transmembrane region" description="Helical" evidence="8">
    <location>
        <begin position="145"/>
        <end position="169"/>
    </location>
</feature>
<sequence length="489" mass="53972">MIVLTSIGMVVVHAMRVNMAVTVVTILDVTPYDKVGTDQARASLPDVHWGSRMVGFLHAVFYIGFLVSQLPGGYLTTKVPSHRLFGGCIIISCALNLLIPVCIETFGYATTCIVRALQGLAEGVLFPSCYAILRHWTTPSERSRMCAIVVTGVYVGAMTGMILSGYLAHYFAWQYIFYVHGTIGIMWFILWGCMAYETPELHPTISSEERAFILERQGETAIIYKNDKIPWVDILTSLPVNALNVCNFARSFVFFMLLTNEPAYLNVFNYNLAENGLLSALPHALLSIVALCSGPLADFLMTDPMMTPTIVRKLFTCVGFGVEAVCLYVLAFVETGGIAMTFLTIGVASSGITVSGWQINHLDLAPRYASVMIAITNSWGTVAGIVNPIIVGELTKDQTINNWQDVFFLTASILVFTVIFYLLFGSGARQEWAESKHRIRIIDEKLTESLSKKPYGTFKAQLQLKDGADSKKDLQKTVDKGEGKDELIK</sequence>
<organism evidence="10 11">
    <name type="scientific">Ridgeia piscesae</name>
    <name type="common">Tubeworm</name>
    <dbReference type="NCBI Taxonomy" id="27915"/>
    <lineage>
        <taxon>Eukaryota</taxon>
        <taxon>Metazoa</taxon>
        <taxon>Spiralia</taxon>
        <taxon>Lophotrochozoa</taxon>
        <taxon>Annelida</taxon>
        <taxon>Polychaeta</taxon>
        <taxon>Sedentaria</taxon>
        <taxon>Canalipalpata</taxon>
        <taxon>Sabellida</taxon>
        <taxon>Siboglinidae</taxon>
        <taxon>Ridgeia</taxon>
    </lineage>
</organism>
<evidence type="ECO:0000256" key="2">
    <source>
        <dbReference type="ARBA" id="ARBA00022448"/>
    </source>
</evidence>
<dbReference type="GO" id="GO:0060076">
    <property type="term" value="C:excitatory synapse"/>
    <property type="evidence" value="ECO:0007669"/>
    <property type="project" value="TreeGrafter"/>
</dbReference>
<dbReference type="GO" id="GO:0005326">
    <property type="term" value="F:neurotransmitter transmembrane transporter activity"/>
    <property type="evidence" value="ECO:0007669"/>
    <property type="project" value="TreeGrafter"/>
</dbReference>
<dbReference type="PANTHER" id="PTHR11662">
    <property type="entry name" value="SOLUTE CARRIER FAMILY 17"/>
    <property type="match status" value="1"/>
</dbReference>
<evidence type="ECO:0000256" key="7">
    <source>
        <dbReference type="SAM" id="MobiDB-lite"/>
    </source>
</evidence>
<dbReference type="InterPro" id="IPR020846">
    <property type="entry name" value="MFS_dom"/>
</dbReference>
<dbReference type="GO" id="GO:0035249">
    <property type="term" value="P:synaptic transmission, glutamatergic"/>
    <property type="evidence" value="ECO:0007669"/>
    <property type="project" value="TreeGrafter"/>
</dbReference>
<feature type="transmembrane region" description="Helical" evidence="8">
    <location>
        <begin position="369"/>
        <end position="391"/>
    </location>
</feature>
<dbReference type="SUPFAM" id="SSF103473">
    <property type="entry name" value="MFS general substrate transporter"/>
    <property type="match status" value="1"/>
</dbReference>
<evidence type="ECO:0000256" key="3">
    <source>
        <dbReference type="ARBA" id="ARBA00022692"/>
    </source>
</evidence>
<evidence type="ECO:0000256" key="4">
    <source>
        <dbReference type="ARBA" id="ARBA00022847"/>
    </source>
</evidence>
<keyword evidence="5 8" id="KW-1133">Transmembrane helix</keyword>
<dbReference type="Pfam" id="PF07690">
    <property type="entry name" value="MFS_1"/>
    <property type="match status" value="1"/>
</dbReference>
<feature type="transmembrane region" description="Helical" evidence="8">
    <location>
        <begin position="53"/>
        <end position="72"/>
    </location>
</feature>
<dbReference type="FunFam" id="1.20.1250.20:FF:000003">
    <property type="entry name" value="Solute carrier family 17 member 3"/>
    <property type="match status" value="1"/>
</dbReference>
<evidence type="ECO:0000256" key="1">
    <source>
        <dbReference type="ARBA" id="ARBA00004141"/>
    </source>
</evidence>
<feature type="transmembrane region" description="Helical" evidence="8">
    <location>
        <begin position="313"/>
        <end position="331"/>
    </location>
</feature>
<evidence type="ECO:0000259" key="9">
    <source>
        <dbReference type="PROSITE" id="PS50850"/>
    </source>
</evidence>
<dbReference type="EMBL" id="JAODUO010000107">
    <property type="protein sequence ID" value="KAK2189401.1"/>
    <property type="molecule type" value="Genomic_DNA"/>
</dbReference>
<feature type="transmembrane region" description="Helical" evidence="8">
    <location>
        <begin position="406"/>
        <end position="424"/>
    </location>
</feature>
<feature type="transmembrane region" description="Helical" evidence="8">
    <location>
        <begin position="84"/>
        <end position="107"/>
    </location>
</feature>
<keyword evidence="4" id="KW-0769">Symport</keyword>
<protein>
    <recommendedName>
        <fullName evidence="9">Major facilitator superfamily (MFS) profile domain-containing protein</fullName>
    </recommendedName>
</protein>
<reference evidence="10" key="1">
    <citation type="journal article" date="2023" name="Mol. Biol. Evol.">
        <title>Third-Generation Sequencing Reveals the Adaptive Role of the Epigenome in Three Deep-Sea Polychaetes.</title>
        <authorList>
            <person name="Perez M."/>
            <person name="Aroh O."/>
            <person name="Sun Y."/>
            <person name="Lan Y."/>
            <person name="Juniper S.K."/>
            <person name="Young C.R."/>
            <person name="Angers B."/>
            <person name="Qian P.Y."/>
        </authorList>
    </citation>
    <scope>NUCLEOTIDE SEQUENCE</scope>
    <source>
        <strain evidence="10">R07B-5</strain>
    </source>
</reference>
<dbReference type="InterPro" id="IPR036259">
    <property type="entry name" value="MFS_trans_sf"/>
</dbReference>
<evidence type="ECO:0000313" key="11">
    <source>
        <dbReference type="Proteomes" id="UP001209878"/>
    </source>
</evidence>
<dbReference type="PROSITE" id="PS50850">
    <property type="entry name" value="MFS"/>
    <property type="match status" value="1"/>
</dbReference>
<evidence type="ECO:0000256" key="5">
    <source>
        <dbReference type="ARBA" id="ARBA00022989"/>
    </source>
</evidence>
<dbReference type="GO" id="GO:0005313">
    <property type="term" value="F:L-glutamate transmembrane transporter activity"/>
    <property type="evidence" value="ECO:0007669"/>
    <property type="project" value="TreeGrafter"/>
</dbReference>
<evidence type="ECO:0000256" key="8">
    <source>
        <dbReference type="SAM" id="Phobius"/>
    </source>
</evidence>
<comment type="caution">
    <text evidence="10">The sequence shown here is derived from an EMBL/GenBank/DDBJ whole genome shotgun (WGS) entry which is preliminary data.</text>
</comment>
<dbReference type="AlphaFoldDB" id="A0AAD9UHD5"/>
<dbReference type="Proteomes" id="UP001209878">
    <property type="component" value="Unassembled WGS sequence"/>
</dbReference>
<keyword evidence="11" id="KW-1185">Reference proteome</keyword>
<dbReference type="GO" id="GO:0015293">
    <property type="term" value="F:symporter activity"/>
    <property type="evidence" value="ECO:0007669"/>
    <property type="project" value="UniProtKB-KW"/>
</dbReference>
<dbReference type="GO" id="GO:0050803">
    <property type="term" value="P:regulation of synapse structure or activity"/>
    <property type="evidence" value="ECO:0007669"/>
    <property type="project" value="TreeGrafter"/>
</dbReference>
<feature type="domain" description="Major facilitator superfamily (MFS) profile" evidence="9">
    <location>
        <begin position="1"/>
        <end position="429"/>
    </location>
</feature>
<name>A0AAD9UHD5_RIDPI</name>
<feature type="transmembrane region" description="Helical" evidence="8">
    <location>
        <begin position="113"/>
        <end position="133"/>
    </location>
</feature>
<dbReference type="PANTHER" id="PTHR11662:SF456">
    <property type="entry name" value="VESICULAR GLUTAMATE TRANSPORTER, ISOFORM A"/>
    <property type="match status" value="1"/>
</dbReference>
<gene>
    <name evidence="10" type="ORF">NP493_107g01011</name>
</gene>
<evidence type="ECO:0000313" key="10">
    <source>
        <dbReference type="EMBL" id="KAK2189401.1"/>
    </source>
</evidence>
<evidence type="ECO:0000256" key="6">
    <source>
        <dbReference type="ARBA" id="ARBA00023136"/>
    </source>
</evidence>
<feature type="transmembrane region" description="Helical" evidence="8">
    <location>
        <begin position="175"/>
        <end position="196"/>
    </location>
</feature>
<dbReference type="Gene3D" id="1.20.1250.20">
    <property type="entry name" value="MFS general substrate transporter like domains"/>
    <property type="match status" value="2"/>
</dbReference>
<accession>A0AAD9UHD5</accession>
<keyword evidence="3 8" id="KW-0812">Transmembrane</keyword>
<dbReference type="GO" id="GO:0030672">
    <property type="term" value="C:synaptic vesicle membrane"/>
    <property type="evidence" value="ECO:0007669"/>
    <property type="project" value="TreeGrafter"/>
</dbReference>
<dbReference type="InterPro" id="IPR011701">
    <property type="entry name" value="MFS"/>
</dbReference>
<keyword evidence="2" id="KW-0813">Transport</keyword>
<feature type="region of interest" description="Disordered" evidence="7">
    <location>
        <begin position="468"/>
        <end position="489"/>
    </location>
</feature>
<dbReference type="FunFam" id="1.20.1250.20:FF:000423">
    <property type="entry name" value="Putative inorganic phosphate cotransporter-like Protein"/>
    <property type="match status" value="1"/>
</dbReference>